<protein>
    <submittedName>
        <fullName evidence="1">CTP synthase</fullName>
    </submittedName>
</protein>
<gene>
    <name evidence="1" type="ORF">BLI708_00670</name>
</gene>
<name>A0ABX7S3B2_9BIFI</name>
<dbReference type="Proteomes" id="UP000663067">
    <property type="component" value="Chromosome"/>
</dbReference>
<organism evidence="1 2">
    <name type="scientific">Bifidobacterium imperatoris</name>
    <dbReference type="NCBI Taxonomy" id="2020965"/>
    <lineage>
        <taxon>Bacteria</taxon>
        <taxon>Bacillati</taxon>
        <taxon>Actinomycetota</taxon>
        <taxon>Actinomycetes</taxon>
        <taxon>Bifidobacteriales</taxon>
        <taxon>Bifidobacteriaceae</taxon>
        <taxon>Bifidobacterium</taxon>
    </lineage>
</organism>
<proteinExistence type="predicted"/>
<dbReference type="EMBL" id="CP071591">
    <property type="protein sequence ID" value="QSY58725.1"/>
    <property type="molecule type" value="Genomic_DNA"/>
</dbReference>
<evidence type="ECO:0000313" key="2">
    <source>
        <dbReference type="Proteomes" id="UP000663067"/>
    </source>
</evidence>
<reference evidence="1 2" key="1">
    <citation type="submission" date="2021-03" db="EMBL/GenBank/DDBJ databases">
        <title>Genome sequencing of Bifidobacterium imperatoris JCM 32708.</title>
        <authorList>
            <person name="Kim J."/>
        </authorList>
    </citation>
    <scope>NUCLEOTIDE SEQUENCE [LARGE SCALE GENOMIC DNA]</scope>
    <source>
        <strain evidence="1 2">JCM 32708</strain>
    </source>
</reference>
<accession>A0ABX7S3B2</accession>
<sequence length="297" mass="33641">MSMQYPNRTFAGISAAAILNLEYSWNLNRNGTIFLAAPSGNSKRVHGNIQRIVMRHPPICNAVHYRINKQFHTAIADPALISIGDIETTLPGNAVITNIMPVTSPARTLVDCGLRYPFVYAMALFDSALRQGIVTREQILEVCDSLQKDCGPVLRLLYYANPLNENGGESFCYGIILDEGFAVPELQHVFASPTGNIRVDFVWHTEDGRVIVLEFDGTDKYVNPTMTNKRSIRQVVHDERQREDYLKQAGVTTIIRTNYKEVEQRNPLVRKLFEANVPMARAHPYYERRTDATGRIW</sequence>
<evidence type="ECO:0000313" key="1">
    <source>
        <dbReference type="EMBL" id="QSY58725.1"/>
    </source>
</evidence>
<keyword evidence="2" id="KW-1185">Reference proteome</keyword>